<dbReference type="HOGENOM" id="CLU_2598708_0_0_9"/>
<proteinExistence type="predicted"/>
<sequence length="78" mass="9011">MIEVKNCQHLFFDSNENYVFTTDDGIEVFVTGAAYQKCMSCGHAEFPLETKELIQSSLKEKRISKTNQQLYINLMDLL</sequence>
<protein>
    <submittedName>
        <fullName evidence="1">Uncharacterized protein</fullName>
    </submittedName>
</protein>
<dbReference type="Proteomes" id="UP000027602">
    <property type="component" value="Chromosome"/>
</dbReference>
<gene>
    <name evidence="1" type="ORF">BMMGA3_08465</name>
</gene>
<dbReference type="RefSeq" id="WP_004434146.1">
    <property type="nucleotide sequence ID" value="NZ_ADWW01000002.1"/>
</dbReference>
<dbReference type="STRING" id="796606.BMMGA3_08465"/>
<dbReference type="KEGG" id="bmet:BMMGA3_08465"/>
<dbReference type="EMBL" id="CP007739">
    <property type="protein sequence ID" value="AIE60097.1"/>
    <property type="molecule type" value="Genomic_DNA"/>
</dbReference>
<dbReference type="eggNOG" id="ENOG5030CXE">
    <property type="taxonomic scope" value="Bacteria"/>
</dbReference>
<evidence type="ECO:0000313" key="2">
    <source>
        <dbReference type="Proteomes" id="UP000027602"/>
    </source>
</evidence>
<reference evidence="1 2" key="1">
    <citation type="journal article" date="2015" name="BMC Genomics">
        <title>Transcriptome analysis of thermophilic methylotrophic Bacillus methanolicus MGA3 using RNA-sequencing provides detailed insights into its previously uncharted transcriptional landscape.</title>
        <authorList>
            <person name="Irla M."/>
            <person name="Neshat A."/>
            <person name="Brautaset T."/>
            <person name="Ruckert C."/>
            <person name="Kalinowski J."/>
            <person name="Wendisch V.F."/>
        </authorList>
    </citation>
    <scope>NUCLEOTIDE SEQUENCE [LARGE SCALE GENOMIC DNA]</scope>
    <source>
        <strain evidence="2">MGA3 / ATCC 53907</strain>
    </source>
</reference>
<organism evidence="1 2">
    <name type="scientific">Bacillus methanolicus (strain MGA3 / ATCC 53907)</name>
    <dbReference type="NCBI Taxonomy" id="796606"/>
    <lineage>
        <taxon>Bacteria</taxon>
        <taxon>Bacillati</taxon>
        <taxon>Bacillota</taxon>
        <taxon>Bacilli</taxon>
        <taxon>Bacillales</taxon>
        <taxon>Bacillaceae</taxon>
        <taxon>Bacillus</taxon>
    </lineage>
</organism>
<dbReference type="AlphaFoldDB" id="I3E8K4"/>
<accession>I3E8K4</accession>
<name>I3E8K4_BACMM</name>
<dbReference type="OrthoDB" id="2887807at2"/>
<keyword evidence="2" id="KW-1185">Reference proteome</keyword>
<evidence type="ECO:0000313" key="1">
    <source>
        <dbReference type="EMBL" id="AIE60097.1"/>
    </source>
</evidence>